<gene>
    <name evidence="2" type="ORF">AVDCRST_MAG31-783</name>
</gene>
<evidence type="ECO:0000313" key="2">
    <source>
        <dbReference type="EMBL" id="CAA9507835.1"/>
    </source>
</evidence>
<organism evidence="2">
    <name type="scientific">uncultured Sphingomonas sp</name>
    <dbReference type="NCBI Taxonomy" id="158754"/>
    <lineage>
        <taxon>Bacteria</taxon>
        <taxon>Pseudomonadati</taxon>
        <taxon>Pseudomonadota</taxon>
        <taxon>Alphaproteobacteria</taxon>
        <taxon>Sphingomonadales</taxon>
        <taxon>Sphingomonadaceae</taxon>
        <taxon>Sphingomonas</taxon>
        <taxon>environmental samples</taxon>
    </lineage>
</organism>
<protein>
    <submittedName>
        <fullName evidence="2">Uncharacterized protein</fullName>
    </submittedName>
</protein>
<feature type="non-terminal residue" evidence="2">
    <location>
        <position position="1"/>
    </location>
</feature>
<dbReference type="AlphaFoldDB" id="A0A6J4SXS8"/>
<reference evidence="2" key="1">
    <citation type="submission" date="2020-02" db="EMBL/GenBank/DDBJ databases">
        <authorList>
            <person name="Meier V. D."/>
        </authorList>
    </citation>
    <scope>NUCLEOTIDE SEQUENCE</scope>
    <source>
        <strain evidence="2">AVDCRST_MAG31</strain>
    </source>
</reference>
<name>A0A6J4SXS8_9SPHN</name>
<feature type="region of interest" description="Disordered" evidence="1">
    <location>
        <begin position="1"/>
        <end position="108"/>
    </location>
</feature>
<feature type="non-terminal residue" evidence="2">
    <location>
        <position position="108"/>
    </location>
</feature>
<dbReference type="EMBL" id="CADCWA010000052">
    <property type="protein sequence ID" value="CAA9507835.1"/>
    <property type="molecule type" value="Genomic_DNA"/>
</dbReference>
<proteinExistence type="predicted"/>
<feature type="compositionally biased region" description="Basic and acidic residues" evidence="1">
    <location>
        <begin position="23"/>
        <end position="38"/>
    </location>
</feature>
<accession>A0A6J4SXS8</accession>
<sequence>GCDPEGLARRVRRDPQPAMARRPGRDRGSPARAADRRGQGRTLYRQGLAQGRDGTPVRPAGGSSRAPGGGPDRAHGRGARGRRPAADRTSPPLRADRRFAAPRPGPSG</sequence>
<evidence type="ECO:0000256" key="1">
    <source>
        <dbReference type="SAM" id="MobiDB-lite"/>
    </source>
</evidence>